<name>A0A398BVA8_9RHOB</name>
<keyword evidence="5 6" id="KW-0472">Membrane</keyword>
<evidence type="ECO:0000256" key="6">
    <source>
        <dbReference type="SAM" id="Phobius"/>
    </source>
</evidence>
<keyword evidence="2" id="KW-0813">Transport</keyword>
<keyword evidence="3 6" id="KW-0812">Transmembrane</keyword>
<dbReference type="InterPro" id="IPR036259">
    <property type="entry name" value="MFS_trans_sf"/>
</dbReference>
<evidence type="ECO:0000256" key="5">
    <source>
        <dbReference type="ARBA" id="ARBA00023136"/>
    </source>
</evidence>
<sequence length="454" mass="48426">MVSAKKRIWGWFFFDWASQPYNTLLLTFVFGPYFAEVAKSYYLTQGLSAEAAGAQAQAFWGYGQTISGVMIALLAPVLGAIADGSGRRMIWIWVFSAFYVIGSWGLWYLTPDMPDLTMAMVFFGLGLIGMEFATIFTNSLMPSLAEHEEMGKISGSGFAFGYLGGIISLIIMLLLLAESGVTGKTLIGLDPVLGLDAGSREGTRAVGPFTALWYIIFMVPFFLWVRETPGTGTGQPVKAALADLGRLLKTLPSRQSLFAYLMSSMFYRDSLNALYGFGGVYASGVLGWSVTQIGIFGIIGAISASLATWIGGKLDAARGPKPVIVMSVWVLIVVCAVIVGMSREQIFGIPFAEGSGAPDVIMYLCGILIGAAGGTVQAASRTMMVFHTTPERATEAFGLFALSGKATSFIAPFAIAVASDISGSQRIGVAPLIGLFLIGLILLIWVKPNGERAV</sequence>
<dbReference type="PANTHER" id="PTHR23519:SF1">
    <property type="entry name" value="AUTOPHAGY-RELATED PROTEIN 22"/>
    <property type="match status" value="1"/>
</dbReference>
<accession>A0A398BVA8</accession>
<evidence type="ECO:0000313" key="7">
    <source>
        <dbReference type="EMBL" id="RID92408.1"/>
    </source>
</evidence>
<feature type="transmembrane region" description="Helical" evidence="6">
    <location>
        <begin position="361"/>
        <end position="384"/>
    </location>
</feature>
<proteinExistence type="predicted"/>
<comment type="caution">
    <text evidence="7">The sequence shown here is derived from an EMBL/GenBank/DDBJ whole genome shotgun (WGS) entry which is preliminary data.</text>
</comment>
<dbReference type="OrthoDB" id="9768783at2"/>
<evidence type="ECO:0000313" key="8">
    <source>
        <dbReference type="Proteomes" id="UP000266649"/>
    </source>
</evidence>
<feature type="transmembrane region" description="Helical" evidence="6">
    <location>
        <begin position="157"/>
        <end position="177"/>
    </location>
</feature>
<dbReference type="Gene3D" id="1.20.1250.20">
    <property type="entry name" value="MFS general substrate transporter like domains"/>
    <property type="match status" value="1"/>
</dbReference>
<feature type="transmembrane region" description="Helical" evidence="6">
    <location>
        <begin position="21"/>
        <end position="42"/>
    </location>
</feature>
<feature type="transmembrane region" description="Helical" evidence="6">
    <location>
        <begin position="427"/>
        <end position="446"/>
    </location>
</feature>
<dbReference type="RefSeq" id="WP_119134089.1">
    <property type="nucleotide sequence ID" value="NZ_QXXQ01000003.1"/>
</dbReference>
<dbReference type="AlphaFoldDB" id="A0A398BVA8"/>
<feature type="transmembrane region" description="Helical" evidence="6">
    <location>
        <begin position="62"/>
        <end position="82"/>
    </location>
</feature>
<dbReference type="InterPro" id="IPR050495">
    <property type="entry name" value="ATG22/LtaA_families"/>
</dbReference>
<feature type="transmembrane region" description="Helical" evidence="6">
    <location>
        <begin position="396"/>
        <end position="415"/>
    </location>
</feature>
<feature type="transmembrane region" description="Helical" evidence="6">
    <location>
        <begin position="89"/>
        <end position="110"/>
    </location>
</feature>
<dbReference type="SUPFAM" id="SSF103473">
    <property type="entry name" value="MFS general substrate transporter"/>
    <property type="match status" value="1"/>
</dbReference>
<evidence type="ECO:0000256" key="2">
    <source>
        <dbReference type="ARBA" id="ARBA00022448"/>
    </source>
</evidence>
<dbReference type="EMBL" id="QXXQ01000003">
    <property type="protein sequence ID" value="RID92408.1"/>
    <property type="molecule type" value="Genomic_DNA"/>
</dbReference>
<feature type="transmembrane region" description="Helical" evidence="6">
    <location>
        <begin position="205"/>
        <end position="225"/>
    </location>
</feature>
<gene>
    <name evidence="7" type="ORF">D2N39_07105</name>
</gene>
<organism evidence="7 8">
    <name type="scientific">Gemmobacter lutimaris</name>
    <dbReference type="NCBI Taxonomy" id="2306023"/>
    <lineage>
        <taxon>Bacteria</taxon>
        <taxon>Pseudomonadati</taxon>
        <taxon>Pseudomonadota</taxon>
        <taxon>Alphaproteobacteria</taxon>
        <taxon>Rhodobacterales</taxon>
        <taxon>Paracoccaceae</taxon>
        <taxon>Gemmobacter</taxon>
    </lineage>
</organism>
<evidence type="ECO:0000256" key="4">
    <source>
        <dbReference type="ARBA" id="ARBA00022989"/>
    </source>
</evidence>
<dbReference type="PANTHER" id="PTHR23519">
    <property type="entry name" value="AUTOPHAGY-RELATED PROTEIN 22"/>
    <property type="match status" value="1"/>
</dbReference>
<dbReference type="GO" id="GO:0012505">
    <property type="term" value="C:endomembrane system"/>
    <property type="evidence" value="ECO:0007669"/>
    <property type="project" value="UniProtKB-SubCell"/>
</dbReference>
<feature type="transmembrane region" description="Helical" evidence="6">
    <location>
        <begin position="323"/>
        <end position="341"/>
    </location>
</feature>
<feature type="transmembrane region" description="Helical" evidence="6">
    <location>
        <begin position="257"/>
        <end position="278"/>
    </location>
</feature>
<keyword evidence="4 6" id="KW-1133">Transmembrane helix</keyword>
<feature type="transmembrane region" description="Helical" evidence="6">
    <location>
        <begin position="290"/>
        <end position="311"/>
    </location>
</feature>
<keyword evidence="8" id="KW-1185">Reference proteome</keyword>
<reference evidence="7 8" key="1">
    <citation type="submission" date="2018-09" db="EMBL/GenBank/DDBJ databases">
        <title>Gemmobacter lutimaris sp. nov., a marine bacterium isolated from tidal flat.</title>
        <authorList>
            <person name="Lee D.W."/>
            <person name="Yoo Y."/>
            <person name="Kim J.-J."/>
            <person name="Kim B.S."/>
        </authorList>
    </citation>
    <scope>NUCLEOTIDE SEQUENCE [LARGE SCALE GENOMIC DNA]</scope>
    <source>
        <strain evidence="7 8">YJ-T1-11</strain>
    </source>
</reference>
<dbReference type="Proteomes" id="UP000266649">
    <property type="component" value="Unassembled WGS sequence"/>
</dbReference>
<comment type="subcellular location">
    <subcellularLocation>
        <location evidence="1">Endomembrane system</location>
        <topology evidence="1">Multi-pass membrane protein</topology>
    </subcellularLocation>
</comment>
<dbReference type="Pfam" id="PF11700">
    <property type="entry name" value="ATG22"/>
    <property type="match status" value="1"/>
</dbReference>
<protein>
    <submittedName>
        <fullName evidence="7">MFS transporter</fullName>
    </submittedName>
</protein>
<evidence type="ECO:0000256" key="1">
    <source>
        <dbReference type="ARBA" id="ARBA00004127"/>
    </source>
</evidence>
<evidence type="ECO:0000256" key="3">
    <source>
        <dbReference type="ARBA" id="ARBA00022692"/>
    </source>
</evidence>
<feature type="transmembrane region" description="Helical" evidence="6">
    <location>
        <begin position="116"/>
        <end position="136"/>
    </location>
</feature>
<dbReference type="InterPro" id="IPR024671">
    <property type="entry name" value="Atg22-like"/>
</dbReference>